<proteinExistence type="predicted"/>
<reference evidence="1" key="1">
    <citation type="submission" date="2020-12" db="EMBL/GenBank/DDBJ databases">
        <title>WGS assembly of Carya illinoinensis cv. Pawnee.</title>
        <authorList>
            <person name="Platts A."/>
            <person name="Shu S."/>
            <person name="Wright S."/>
            <person name="Barry K."/>
            <person name="Edger P."/>
            <person name="Pires J.C."/>
            <person name="Schmutz J."/>
        </authorList>
    </citation>
    <scope>NUCLEOTIDE SEQUENCE</scope>
    <source>
        <tissue evidence="1">Leaf</tissue>
    </source>
</reference>
<protein>
    <submittedName>
        <fullName evidence="1">Uncharacterized protein</fullName>
    </submittedName>
</protein>
<keyword evidence="2" id="KW-1185">Reference proteome</keyword>
<dbReference type="EMBL" id="CM031810">
    <property type="protein sequence ID" value="KAG6663816.1"/>
    <property type="molecule type" value="Genomic_DNA"/>
</dbReference>
<organism evidence="1 2">
    <name type="scientific">Carya illinoinensis</name>
    <name type="common">Pecan</name>
    <dbReference type="NCBI Taxonomy" id="32201"/>
    <lineage>
        <taxon>Eukaryota</taxon>
        <taxon>Viridiplantae</taxon>
        <taxon>Streptophyta</taxon>
        <taxon>Embryophyta</taxon>
        <taxon>Tracheophyta</taxon>
        <taxon>Spermatophyta</taxon>
        <taxon>Magnoliopsida</taxon>
        <taxon>eudicotyledons</taxon>
        <taxon>Gunneridae</taxon>
        <taxon>Pentapetalae</taxon>
        <taxon>rosids</taxon>
        <taxon>fabids</taxon>
        <taxon>Fagales</taxon>
        <taxon>Juglandaceae</taxon>
        <taxon>Carya</taxon>
    </lineage>
</organism>
<evidence type="ECO:0000313" key="2">
    <source>
        <dbReference type="Proteomes" id="UP000811609"/>
    </source>
</evidence>
<comment type="caution">
    <text evidence="1">The sequence shown here is derived from an EMBL/GenBank/DDBJ whole genome shotgun (WGS) entry which is preliminary data.</text>
</comment>
<dbReference type="AlphaFoldDB" id="A0A8T1RAC0"/>
<evidence type="ECO:0000313" key="1">
    <source>
        <dbReference type="EMBL" id="KAG6663816.1"/>
    </source>
</evidence>
<dbReference type="Proteomes" id="UP000811609">
    <property type="component" value="Chromosome 2"/>
</dbReference>
<sequence>MPLSFTLLSSSTYSPIFSVSLSTLVPSSSLLTTTSPISHSLVTRRKISTSPELQKVKISENWGSCNIPNGIGRLKDRLQCRRAQIKRCVLRIRTTSKYLVRVAWFDHVSRL</sequence>
<name>A0A8T1RAC0_CARIL</name>
<accession>A0A8T1RAC0</accession>
<gene>
    <name evidence="1" type="ORF">CIPAW_02G048900</name>
</gene>